<dbReference type="InterPro" id="IPR052698">
    <property type="entry name" value="MoCofactor_Util/Proc"/>
</dbReference>
<evidence type="ECO:0000313" key="4">
    <source>
        <dbReference type="Proteomes" id="UP000053048"/>
    </source>
</evidence>
<feature type="domain" description="XdhC Rossmann" evidence="2">
    <location>
        <begin position="169"/>
        <end position="310"/>
    </location>
</feature>
<dbReference type="PANTHER" id="PTHR30388">
    <property type="entry name" value="ALDEHYDE OXIDOREDUCTASE MOLYBDENUM COFACTOR ASSEMBLY PROTEIN"/>
    <property type="match status" value="1"/>
</dbReference>
<evidence type="ECO:0000259" key="2">
    <source>
        <dbReference type="Pfam" id="PF13478"/>
    </source>
</evidence>
<comment type="caution">
    <text evidence="3">The sequence shown here is derived from an EMBL/GenBank/DDBJ whole genome shotgun (WGS) entry which is preliminary data.</text>
</comment>
<accession>A0A0W0I921</accession>
<dbReference type="InterPro" id="IPR003777">
    <property type="entry name" value="XdhC_CoxI"/>
</dbReference>
<dbReference type="Proteomes" id="UP000053048">
    <property type="component" value="Unassembled WGS sequence"/>
</dbReference>
<proteinExistence type="predicted"/>
<dbReference type="Pfam" id="PF02625">
    <property type="entry name" value="XdhC_CoxI"/>
    <property type="match status" value="1"/>
</dbReference>
<dbReference type="PANTHER" id="PTHR30388:SF4">
    <property type="entry name" value="MOLYBDENUM COFACTOR INSERTION CHAPERONE PAOD"/>
    <property type="match status" value="1"/>
</dbReference>
<dbReference type="AlphaFoldDB" id="A0A0W0I921"/>
<dbReference type="EMBL" id="LKEJ01000079">
    <property type="protein sequence ID" value="KTB69605.1"/>
    <property type="molecule type" value="Genomic_DNA"/>
</dbReference>
<dbReference type="Gene3D" id="3.40.50.720">
    <property type="entry name" value="NAD(P)-binding Rossmann-like Domain"/>
    <property type="match status" value="1"/>
</dbReference>
<evidence type="ECO:0000259" key="1">
    <source>
        <dbReference type="Pfam" id="PF02625"/>
    </source>
</evidence>
<evidence type="ECO:0000313" key="3">
    <source>
        <dbReference type="EMBL" id="KTB69605.1"/>
    </source>
</evidence>
<sequence length="329" mass="34471">MKQLDLQVVQQARDWLASGKPVWLCTVLSTFGSAPRGPGAMLVALNSGEHRGSLSGGCVEEDFLERVAAGQFQPVNQVVRYGDGGLAPTRALPCGGVLDVLIEFIAPSAEADAHLAAIEHALAGRQLVSREVQLGGVQRDVGPAALGEARVQINGERISVRMGAVYRVLLAGLSPVAEFCASFAVAMGYEVIICDPRTEVTAGFSMPGVEVRGVLPAVFIAEGGCHSSTAVLALTHDPKLDDLSMLEAVRTEAFYIGAMGSMRTSSKRLERLARIGGLDAEALERIHAPIGLNLGSKTPAEIAIAVMADILRVANGVSRSDLQGVAGRP</sequence>
<dbReference type="InterPro" id="IPR027051">
    <property type="entry name" value="XdhC_Rossmann_dom"/>
</dbReference>
<name>A0A0W0I921_PSEVI</name>
<dbReference type="Pfam" id="PF13478">
    <property type="entry name" value="XdhC_C"/>
    <property type="match status" value="1"/>
</dbReference>
<keyword evidence="4" id="KW-1185">Reference proteome</keyword>
<reference evidence="3 4" key="1">
    <citation type="submission" date="2015-09" db="EMBL/GenBank/DDBJ databases">
        <title>Genome sequence of ICMP 13104.</title>
        <authorList>
            <person name="Visnovsky S."/>
            <person name="Lu A."/>
            <person name="Panda P."/>
            <person name="Pitman A."/>
        </authorList>
    </citation>
    <scope>NUCLEOTIDE SEQUENCE [LARGE SCALE GENOMIC DNA]</scope>
    <source>
        <strain evidence="3 4">ICMP 13104</strain>
    </source>
</reference>
<feature type="domain" description="XdhC- CoxI" evidence="1">
    <location>
        <begin position="15"/>
        <end position="81"/>
    </location>
</feature>
<organism evidence="3 4">
    <name type="scientific">Pseudomonas viridiflava ICMP 13104</name>
    <dbReference type="NCBI Taxonomy" id="1198305"/>
    <lineage>
        <taxon>Bacteria</taxon>
        <taxon>Pseudomonadati</taxon>
        <taxon>Pseudomonadota</taxon>
        <taxon>Gammaproteobacteria</taxon>
        <taxon>Pseudomonadales</taxon>
        <taxon>Pseudomonadaceae</taxon>
        <taxon>Pseudomonas</taxon>
    </lineage>
</organism>
<protein>
    <submittedName>
        <fullName evidence="3">Xanthine dehydrogenase</fullName>
    </submittedName>
</protein>
<gene>
    <name evidence="3" type="ORF">AO067_13595</name>
</gene>